<keyword evidence="13 14" id="KW-0472">Membrane</keyword>
<organism evidence="17 18">
    <name type="scientific">Mesobacillus selenatarsenatis (strain DSM 18680 / JCM 14380 / FERM P-15431 / SF-1)</name>
    <dbReference type="NCBI Taxonomy" id="1321606"/>
    <lineage>
        <taxon>Bacteria</taxon>
        <taxon>Bacillati</taxon>
        <taxon>Bacillota</taxon>
        <taxon>Bacilli</taxon>
        <taxon>Bacillales</taxon>
        <taxon>Bacillaceae</taxon>
        <taxon>Mesobacillus</taxon>
    </lineage>
</organism>
<evidence type="ECO:0000259" key="16">
    <source>
        <dbReference type="PROSITE" id="PS50885"/>
    </source>
</evidence>
<evidence type="ECO:0000256" key="1">
    <source>
        <dbReference type="ARBA" id="ARBA00000085"/>
    </source>
</evidence>
<reference evidence="17 18" key="1">
    <citation type="submission" date="2013-06" db="EMBL/GenBank/DDBJ databases">
        <title>Whole genome shotgun sequence of Bacillus selenatarsenatis SF-1.</title>
        <authorList>
            <person name="Kuroda M."/>
            <person name="Sei K."/>
            <person name="Yamashita M."/>
            <person name="Ike M."/>
        </authorList>
    </citation>
    <scope>NUCLEOTIDE SEQUENCE [LARGE SCALE GENOMIC DNA]</scope>
    <source>
        <strain evidence="17 18">SF-1</strain>
    </source>
</reference>
<dbReference type="InterPro" id="IPR004358">
    <property type="entry name" value="Sig_transdc_His_kin-like_C"/>
</dbReference>
<dbReference type="SUPFAM" id="SSF158472">
    <property type="entry name" value="HAMP domain-like"/>
    <property type="match status" value="1"/>
</dbReference>
<evidence type="ECO:0000256" key="8">
    <source>
        <dbReference type="ARBA" id="ARBA00022741"/>
    </source>
</evidence>
<keyword evidence="12" id="KW-0902">Two-component regulatory system</keyword>
<evidence type="ECO:0000256" key="3">
    <source>
        <dbReference type="ARBA" id="ARBA00012438"/>
    </source>
</evidence>
<keyword evidence="9" id="KW-0418">Kinase</keyword>
<evidence type="ECO:0000256" key="9">
    <source>
        <dbReference type="ARBA" id="ARBA00022777"/>
    </source>
</evidence>
<dbReference type="SMART" id="SM00387">
    <property type="entry name" value="HATPase_c"/>
    <property type="match status" value="1"/>
</dbReference>
<dbReference type="RefSeq" id="WP_052442202.1">
    <property type="nucleotide sequence ID" value="NZ_BASE01000073.1"/>
</dbReference>
<keyword evidence="18" id="KW-1185">Reference proteome</keyword>
<dbReference type="InterPro" id="IPR003594">
    <property type="entry name" value="HATPase_dom"/>
</dbReference>
<dbReference type="EC" id="2.7.13.3" evidence="3"/>
<dbReference type="CDD" id="cd00082">
    <property type="entry name" value="HisKA"/>
    <property type="match status" value="1"/>
</dbReference>
<dbReference type="OrthoDB" id="335833at2"/>
<evidence type="ECO:0000259" key="15">
    <source>
        <dbReference type="PROSITE" id="PS50109"/>
    </source>
</evidence>
<dbReference type="InterPro" id="IPR003660">
    <property type="entry name" value="HAMP_dom"/>
</dbReference>
<sequence length="461" mass="52327">MRWGLKPRLILAFVSIIILPIAAAILFMTFYSAGMEERAGKSEDELDLLLSEVKTTINENAQYLEDPDLFYENVRPLMQKYQIGLTVYSSEGETLFNSSGYQKRQEESIWLDRLGKLNVDVLTQEQGELSAEIQAHSLTVPPFSQFKEMIYAILGAIGIGLAVLLALILLWTWYISKTILQPLKEIYQATEEVIEGNLDYKIRYGKQDEIGRFIHGFDLMRDHLKKSIEQQQQYERARKQLIASISHDLRTPLASIKGYVEGLEDGIAKNEEMQKKYYSVIKSKTNQLDRLIEDLFEFSKFELEQLSIDKNLVNSREFFQEAFHNAQLDYQGVELVLAEPIPAVSLKIDSGRIKQVMANLVDNAVKYGGTNILLKVDNQGGYLQISIKDNGQGIAEEDLPFIFNPFFRGEKSRSRESGGTGLGLAIVKYIVEAHGGEIHAESQPGKGSEFTFTLPLYLRQK</sequence>
<dbReference type="Gene3D" id="3.30.565.10">
    <property type="entry name" value="Histidine kinase-like ATPase, C-terminal domain"/>
    <property type="match status" value="1"/>
</dbReference>
<keyword evidence="4" id="KW-1003">Cell membrane</keyword>
<dbReference type="InterPro" id="IPR050398">
    <property type="entry name" value="HssS/ArlS-like"/>
</dbReference>
<dbReference type="CDD" id="cd06225">
    <property type="entry name" value="HAMP"/>
    <property type="match status" value="1"/>
</dbReference>
<dbReference type="PROSITE" id="PS50109">
    <property type="entry name" value="HIS_KIN"/>
    <property type="match status" value="1"/>
</dbReference>
<dbReference type="Pfam" id="PF02518">
    <property type="entry name" value="HATPase_c"/>
    <property type="match status" value="1"/>
</dbReference>
<dbReference type="GO" id="GO:0005524">
    <property type="term" value="F:ATP binding"/>
    <property type="evidence" value="ECO:0007669"/>
    <property type="project" value="UniProtKB-KW"/>
</dbReference>
<keyword evidence="6 17" id="KW-0808">Transferase</keyword>
<evidence type="ECO:0000256" key="5">
    <source>
        <dbReference type="ARBA" id="ARBA00022553"/>
    </source>
</evidence>
<proteinExistence type="predicted"/>
<dbReference type="InterPro" id="IPR005467">
    <property type="entry name" value="His_kinase_dom"/>
</dbReference>
<evidence type="ECO:0000256" key="2">
    <source>
        <dbReference type="ARBA" id="ARBA00004651"/>
    </source>
</evidence>
<feature type="transmembrane region" description="Helical" evidence="14">
    <location>
        <begin position="149"/>
        <end position="174"/>
    </location>
</feature>
<evidence type="ECO:0000256" key="4">
    <source>
        <dbReference type="ARBA" id="ARBA00022475"/>
    </source>
</evidence>
<evidence type="ECO:0000256" key="14">
    <source>
        <dbReference type="SAM" id="Phobius"/>
    </source>
</evidence>
<dbReference type="AlphaFoldDB" id="A0A0A8X7U3"/>
<keyword evidence="8" id="KW-0547">Nucleotide-binding</keyword>
<name>A0A0A8X7U3_MESS1</name>
<dbReference type="SMART" id="SM00304">
    <property type="entry name" value="HAMP"/>
    <property type="match status" value="1"/>
</dbReference>
<evidence type="ECO:0000256" key="7">
    <source>
        <dbReference type="ARBA" id="ARBA00022692"/>
    </source>
</evidence>
<keyword evidence="10" id="KW-0067">ATP-binding</keyword>
<evidence type="ECO:0000256" key="13">
    <source>
        <dbReference type="ARBA" id="ARBA00023136"/>
    </source>
</evidence>
<comment type="caution">
    <text evidence="17">The sequence shown here is derived from an EMBL/GenBank/DDBJ whole genome shotgun (WGS) entry which is preliminary data.</text>
</comment>
<dbReference type="FunFam" id="1.10.287.130:FF:000001">
    <property type="entry name" value="Two-component sensor histidine kinase"/>
    <property type="match status" value="1"/>
</dbReference>
<dbReference type="FunFam" id="3.30.565.10:FF:000006">
    <property type="entry name" value="Sensor histidine kinase WalK"/>
    <property type="match status" value="1"/>
</dbReference>
<evidence type="ECO:0000313" key="17">
    <source>
        <dbReference type="EMBL" id="GAM15112.1"/>
    </source>
</evidence>
<keyword evidence="7 14" id="KW-0812">Transmembrane</keyword>
<keyword evidence="5" id="KW-0597">Phosphoprotein</keyword>
<gene>
    <name evidence="17" type="ORF">SAMD00020551_3268</name>
</gene>
<dbReference type="SUPFAM" id="SSF47384">
    <property type="entry name" value="Homodimeric domain of signal transducing histidine kinase"/>
    <property type="match status" value="1"/>
</dbReference>
<dbReference type="InterPro" id="IPR036890">
    <property type="entry name" value="HATPase_C_sf"/>
</dbReference>
<feature type="domain" description="Histidine kinase" evidence="15">
    <location>
        <begin position="244"/>
        <end position="458"/>
    </location>
</feature>
<evidence type="ECO:0000256" key="10">
    <source>
        <dbReference type="ARBA" id="ARBA00022840"/>
    </source>
</evidence>
<dbReference type="PANTHER" id="PTHR45528">
    <property type="entry name" value="SENSOR HISTIDINE KINASE CPXA"/>
    <property type="match status" value="1"/>
</dbReference>
<dbReference type="GO" id="GO:0000155">
    <property type="term" value="F:phosphorelay sensor kinase activity"/>
    <property type="evidence" value="ECO:0007669"/>
    <property type="project" value="InterPro"/>
</dbReference>
<keyword evidence="11 14" id="KW-1133">Transmembrane helix</keyword>
<dbReference type="InterPro" id="IPR036097">
    <property type="entry name" value="HisK_dim/P_sf"/>
</dbReference>
<dbReference type="Gene3D" id="1.10.287.130">
    <property type="match status" value="1"/>
</dbReference>
<evidence type="ECO:0000313" key="18">
    <source>
        <dbReference type="Proteomes" id="UP000031014"/>
    </source>
</evidence>
<feature type="domain" description="HAMP" evidence="16">
    <location>
        <begin position="177"/>
        <end position="229"/>
    </location>
</feature>
<dbReference type="GO" id="GO:0005886">
    <property type="term" value="C:plasma membrane"/>
    <property type="evidence" value="ECO:0007669"/>
    <property type="project" value="UniProtKB-SubCell"/>
</dbReference>
<dbReference type="PROSITE" id="PS50885">
    <property type="entry name" value="HAMP"/>
    <property type="match status" value="1"/>
</dbReference>
<dbReference type="SUPFAM" id="SSF55874">
    <property type="entry name" value="ATPase domain of HSP90 chaperone/DNA topoisomerase II/histidine kinase"/>
    <property type="match status" value="1"/>
</dbReference>
<dbReference type="InterPro" id="IPR003661">
    <property type="entry name" value="HisK_dim/P_dom"/>
</dbReference>
<protein>
    <recommendedName>
        <fullName evidence="3">histidine kinase</fullName>
        <ecNumber evidence="3">2.7.13.3</ecNumber>
    </recommendedName>
</protein>
<evidence type="ECO:0000256" key="12">
    <source>
        <dbReference type="ARBA" id="ARBA00023012"/>
    </source>
</evidence>
<feature type="transmembrane region" description="Helical" evidence="14">
    <location>
        <begin position="9"/>
        <end position="31"/>
    </location>
</feature>
<dbReference type="Gene3D" id="6.10.340.10">
    <property type="match status" value="1"/>
</dbReference>
<comment type="catalytic activity">
    <reaction evidence="1">
        <text>ATP + protein L-histidine = ADP + protein N-phospho-L-histidine.</text>
        <dbReference type="EC" id="2.7.13.3"/>
    </reaction>
</comment>
<dbReference type="EMBL" id="BASE01000073">
    <property type="protein sequence ID" value="GAM15112.1"/>
    <property type="molecule type" value="Genomic_DNA"/>
</dbReference>
<evidence type="ECO:0000256" key="11">
    <source>
        <dbReference type="ARBA" id="ARBA00022989"/>
    </source>
</evidence>
<dbReference type="PANTHER" id="PTHR45528:SF1">
    <property type="entry name" value="SENSOR HISTIDINE KINASE CPXA"/>
    <property type="match status" value="1"/>
</dbReference>
<dbReference type="PRINTS" id="PR00344">
    <property type="entry name" value="BCTRLSENSOR"/>
</dbReference>
<dbReference type="Proteomes" id="UP000031014">
    <property type="component" value="Unassembled WGS sequence"/>
</dbReference>
<dbReference type="SMART" id="SM00388">
    <property type="entry name" value="HisKA"/>
    <property type="match status" value="1"/>
</dbReference>
<accession>A0A0A8X7U3</accession>
<comment type="subcellular location">
    <subcellularLocation>
        <location evidence="2">Cell membrane</location>
        <topology evidence="2">Multi-pass membrane protein</topology>
    </subcellularLocation>
</comment>
<dbReference type="Pfam" id="PF00672">
    <property type="entry name" value="HAMP"/>
    <property type="match status" value="1"/>
</dbReference>
<dbReference type="STRING" id="1321606.SAMD00020551_3268"/>
<dbReference type="Pfam" id="PF00512">
    <property type="entry name" value="HisKA"/>
    <property type="match status" value="1"/>
</dbReference>
<dbReference type="CDD" id="cd00075">
    <property type="entry name" value="HATPase"/>
    <property type="match status" value="1"/>
</dbReference>
<evidence type="ECO:0000256" key="6">
    <source>
        <dbReference type="ARBA" id="ARBA00022679"/>
    </source>
</evidence>